<evidence type="ECO:0000259" key="11">
    <source>
        <dbReference type="Pfam" id="PF05746"/>
    </source>
</evidence>
<dbReference type="PRINTS" id="PR01045">
    <property type="entry name" value="TRNASYNTHGB"/>
</dbReference>
<evidence type="ECO:0000256" key="5">
    <source>
        <dbReference type="ARBA" id="ARBA00022741"/>
    </source>
</evidence>
<evidence type="ECO:0000256" key="7">
    <source>
        <dbReference type="ARBA" id="ARBA00022917"/>
    </source>
</evidence>
<dbReference type="InterPro" id="IPR008909">
    <property type="entry name" value="DALR_anticod-bd"/>
</dbReference>
<comment type="subunit">
    <text evidence="10">Tetramer of two alpha and two beta subunits.</text>
</comment>
<dbReference type="GO" id="GO:0005524">
    <property type="term" value="F:ATP binding"/>
    <property type="evidence" value="ECO:0007669"/>
    <property type="project" value="UniProtKB-UniRule"/>
</dbReference>
<dbReference type="InterPro" id="IPR015944">
    <property type="entry name" value="Gly-tRNA-synth_bsu"/>
</dbReference>
<dbReference type="Pfam" id="PF02092">
    <property type="entry name" value="tRNA_synt_2f"/>
    <property type="match status" value="1"/>
</dbReference>
<dbReference type="GO" id="GO:0006420">
    <property type="term" value="P:arginyl-tRNA aminoacylation"/>
    <property type="evidence" value="ECO:0007669"/>
    <property type="project" value="InterPro"/>
</dbReference>
<keyword evidence="4 10" id="KW-0436">Ligase</keyword>
<comment type="similarity">
    <text evidence="2 10">Belongs to the class-II aminoacyl-tRNA synthetase family.</text>
</comment>
<dbReference type="PANTHER" id="PTHR30075:SF2">
    <property type="entry name" value="GLYCINE--TRNA LIGASE, CHLOROPLASTIC_MITOCHONDRIAL 2"/>
    <property type="match status" value="1"/>
</dbReference>
<evidence type="ECO:0000256" key="2">
    <source>
        <dbReference type="ARBA" id="ARBA00008226"/>
    </source>
</evidence>
<evidence type="ECO:0000256" key="3">
    <source>
        <dbReference type="ARBA" id="ARBA00022490"/>
    </source>
</evidence>
<dbReference type="GO" id="GO:0005829">
    <property type="term" value="C:cytosol"/>
    <property type="evidence" value="ECO:0007669"/>
    <property type="project" value="TreeGrafter"/>
</dbReference>
<evidence type="ECO:0000313" key="12">
    <source>
        <dbReference type="EMBL" id="HGV56002.1"/>
    </source>
</evidence>
<name>A0A832LVE5_9BACT</name>
<evidence type="ECO:0000256" key="4">
    <source>
        <dbReference type="ARBA" id="ARBA00022598"/>
    </source>
</evidence>
<keyword evidence="8 10" id="KW-0030">Aminoacyl-tRNA synthetase</keyword>
<dbReference type="PANTHER" id="PTHR30075">
    <property type="entry name" value="GLYCYL-TRNA SYNTHETASE"/>
    <property type="match status" value="1"/>
</dbReference>
<dbReference type="GO" id="GO:0004820">
    <property type="term" value="F:glycine-tRNA ligase activity"/>
    <property type="evidence" value="ECO:0007669"/>
    <property type="project" value="UniProtKB-UniRule"/>
</dbReference>
<dbReference type="HAMAP" id="MF_00255">
    <property type="entry name" value="Gly_tRNA_synth_beta"/>
    <property type="match status" value="1"/>
</dbReference>
<evidence type="ECO:0000256" key="1">
    <source>
        <dbReference type="ARBA" id="ARBA00004496"/>
    </source>
</evidence>
<evidence type="ECO:0000256" key="8">
    <source>
        <dbReference type="ARBA" id="ARBA00023146"/>
    </source>
</evidence>
<dbReference type="EC" id="6.1.1.14" evidence="10"/>
<evidence type="ECO:0000256" key="10">
    <source>
        <dbReference type="HAMAP-Rule" id="MF_00255"/>
    </source>
</evidence>
<keyword evidence="6 10" id="KW-0067">ATP-binding</keyword>
<gene>
    <name evidence="10" type="primary">glyS</name>
    <name evidence="12" type="ORF">ENT73_08005</name>
</gene>
<reference evidence="12" key="1">
    <citation type="journal article" date="2020" name="mSystems">
        <title>Genome- and Community-Level Interaction Insights into Carbon Utilization and Element Cycling Functions of Hydrothermarchaeota in Hydrothermal Sediment.</title>
        <authorList>
            <person name="Zhou Z."/>
            <person name="Liu Y."/>
            <person name="Xu W."/>
            <person name="Pan J."/>
            <person name="Luo Z.H."/>
            <person name="Li M."/>
        </authorList>
    </citation>
    <scope>NUCLEOTIDE SEQUENCE [LARGE SCALE GENOMIC DNA]</scope>
    <source>
        <strain evidence="12">SpSt-605</strain>
    </source>
</reference>
<comment type="catalytic activity">
    <reaction evidence="9 10">
        <text>tRNA(Gly) + glycine + ATP = glycyl-tRNA(Gly) + AMP + diphosphate</text>
        <dbReference type="Rhea" id="RHEA:16013"/>
        <dbReference type="Rhea" id="RHEA-COMP:9664"/>
        <dbReference type="Rhea" id="RHEA-COMP:9683"/>
        <dbReference type="ChEBI" id="CHEBI:30616"/>
        <dbReference type="ChEBI" id="CHEBI:33019"/>
        <dbReference type="ChEBI" id="CHEBI:57305"/>
        <dbReference type="ChEBI" id="CHEBI:78442"/>
        <dbReference type="ChEBI" id="CHEBI:78522"/>
        <dbReference type="ChEBI" id="CHEBI:456215"/>
        <dbReference type="EC" id="6.1.1.14"/>
    </reaction>
</comment>
<dbReference type="GO" id="GO:0006426">
    <property type="term" value="P:glycyl-tRNA aminoacylation"/>
    <property type="evidence" value="ECO:0007669"/>
    <property type="project" value="UniProtKB-UniRule"/>
</dbReference>
<comment type="subcellular location">
    <subcellularLocation>
        <location evidence="1 10">Cytoplasm</location>
    </subcellularLocation>
</comment>
<keyword evidence="7 10" id="KW-0648">Protein biosynthesis</keyword>
<comment type="caution">
    <text evidence="12">The sequence shown here is derived from an EMBL/GenBank/DDBJ whole genome shotgun (WGS) entry which is preliminary data.</text>
</comment>
<dbReference type="SUPFAM" id="SSF109604">
    <property type="entry name" value="HD-domain/PDEase-like"/>
    <property type="match status" value="1"/>
</dbReference>
<dbReference type="NCBIfam" id="TIGR00211">
    <property type="entry name" value="glyS"/>
    <property type="match status" value="1"/>
</dbReference>
<dbReference type="GO" id="GO:0004814">
    <property type="term" value="F:arginine-tRNA ligase activity"/>
    <property type="evidence" value="ECO:0007669"/>
    <property type="project" value="InterPro"/>
</dbReference>
<sequence length="690" mass="80592">MSKNLLFEVGTEELPARFIEPALESMQAFAEKTLKDLELTFECIKTAGTCRRLTLFVGNLAERQRDREEEILGPSYQVALDEKGNYTPALLGFAKRHNLSPEELYLKETPKGKYFCAKKIIKGKETKEILGEFLLDLLKNIYFPKRMRWGTHDFAFGRPIRWLLALYGDEVVPLEVAQIKSGSFTFGHRYLAPHKLFLSESSWEVYRNILRDNYVIVDVEERLQKTKESIIEKSFSFGKPLLEEALLKENAHLVEYPFPTIGHFPEKFLKLPPKLITTALQEHQRYFMITNDEGDLLPYFVAVNNNKPRDEKILIKGHERVAKARLEDALFYYERDLKTPLIERVEKLKGMVYHIKCGTLYDKTERLIELAKFLKDNLFPTLPEERVYKACLYAKADLATEVVKEFPSLQGYMGSHYLSLEGEKDIASALYEQYLPHPQEEIFPETEYGIILSLADKIDHICALYGVGERVTGEGDPYALRRAAYGIIKILIEKGLNLELEPVISFALSLLEKQGFLRNKKALTEIVEFFKRRLEGEFLNMAFGKNFIYVIINQPLNPYVHYFKLIALREIYTLKEFQDLMILFKRVTQILKNIPLEELPEVNPQLFQLPAERILWDILLKHQMRLQSLLQERNYRAYLETLLYFKTPIDQFFEEVFVMVEDKDLRNNRLSLLKEVAEYFYSFGDLSYLA</sequence>
<evidence type="ECO:0000256" key="6">
    <source>
        <dbReference type="ARBA" id="ARBA00022840"/>
    </source>
</evidence>
<keyword evidence="3 10" id="KW-0963">Cytoplasm</keyword>
<organism evidence="12">
    <name type="scientific">Caldimicrobium thiodismutans</name>
    <dbReference type="NCBI Taxonomy" id="1653476"/>
    <lineage>
        <taxon>Bacteria</taxon>
        <taxon>Pseudomonadati</taxon>
        <taxon>Thermodesulfobacteriota</taxon>
        <taxon>Thermodesulfobacteria</taxon>
        <taxon>Thermodesulfobacteriales</taxon>
        <taxon>Thermodesulfobacteriaceae</taxon>
        <taxon>Caldimicrobium</taxon>
    </lineage>
</organism>
<proteinExistence type="inferred from homology"/>
<keyword evidence="5 10" id="KW-0547">Nucleotide-binding</keyword>
<dbReference type="EMBL" id="DSZU01000146">
    <property type="protein sequence ID" value="HGV56002.1"/>
    <property type="molecule type" value="Genomic_DNA"/>
</dbReference>
<dbReference type="PROSITE" id="PS50861">
    <property type="entry name" value="AA_TRNA_LIGASE_II_GLYAB"/>
    <property type="match status" value="1"/>
</dbReference>
<dbReference type="Pfam" id="PF05746">
    <property type="entry name" value="DALR_1"/>
    <property type="match status" value="1"/>
</dbReference>
<protein>
    <recommendedName>
        <fullName evidence="10">Glycine--tRNA ligase beta subunit</fullName>
        <ecNumber evidence="10">6.1.1.14</ecNumber>
    </recommendedName>
    <alternativeName>
        <fullName evidence="10">Glycyl-tRNA synthetase beta subunit</fullName>
        <shortName evidence="10">GlyRS</shortName>
    </alternativeName>
</protein>
<dbReference type="InterPro" id="IPR006194">
    <property type="entry name" value="Gly-tRNA-synth_heterodimer"/>
</dbReference>
<feature type="domain" description="DALR anticodon binding" evidence="11">
    <location>
        <begin position="585"/>
        <end position="680"/>
    </location>
</feature>
<evidence type="ECO:0000256" key="9">
    <source>
        <dbReference type="ARBA" id="ARBA00047937"/>
    </source>
</evidence>
<dbReference type="AlphaFoldDB" id="A0A832LVE5"/>
<accession>A0A832LVE5</accession>